<name>A0AA39ZN73_9PEZI</name>
<evidence type="ECO:0000256" key="1">
    <source>
        <dbReference type="SAM" id="MobiDB-lite"/>
    </source>
</evidence>
<evidence type="ECO:0000313" key="3">
    <source>
        <dbReference type="Proteomes" id="UP001174997"/>
    </source>
</evidence>
<proteinExistence type="predicted"/>
<dbReference type="PANTHER" id="PTHR46504">
    <property type="entry name" value="TRNASE Z TRZ1"/>
    <property type="match status" value="1"/>
</dbReference>
<dbReference type="SUPFAM" id="SSF56281">
    <property type="entry name" value="Metallo-hydrolase/oxidoreductase"/>
    <property type="match status" value="1"/>
</dbReference>
<protein>
    <submittedName>
        <fullName evidence="2">Beta-lactamase-like protein</fullName>
    </submittedName>
</protein>
<evidence type="ECO:0000313" key="2">
    <source>
        <dbReference type="EMBL" id="KAK0674304.1"/>
    </source>
</evidence>
<organism evidence="2 3">
    <name type="scientific">Cercophora samala</name>
    <dbReference type="NCBI Taxonomy" id="330535"/>
    <lineage>
        <taxon>Eukaryota</taxon>
        <taxon>Fungi</taxon>
        <taxon>Dikarya</taxon>
        <taxon>Ascomycota</taxon>
        <taxon>Pezizomycotina</taxon>
        <taxon>Sordariomycetes</taxon>
        <taxon>Sordariomycetidae</taxon>
        <taxon>Sordariales</taxon>
        <taxon>Lasiosphaeriaceae</taxon>
        <taxon>Cercophora</taxon>
    </lineage>
</organism>
<dbReference type="EMBL" id="JAULSY010000002">
    <property type="protein sequence ID" value="KAK0674304.1"/>
    <property type="molecule type" value="Genomic_DNA"/>
</dbReference>
<dbReference type="InterPro" id="IPR036866">
    <property type="entry name" value="RibonucZ/Hydroxyglut_hydro"/>
</dbReference>
<feature type="compositionally biased region" description="Pro residues" evidence="1">
    <location>
        <begin position="16"/>
        <end position="28"/>
    </location>
</feature>
<dbReference type="PANTHER" id="PTHR46504:SF2">
    <property type="entry name" value="TRNASE Z TRZ1"/>
    <property type="match status" value="1"/>
</dbReference>
<dbReference type="Gene3D" id="3.60.15.10">
    <property type="entry name" value="Ribonuclease Z/Hydroxyacylglutathione hydrolase-like"/>
    <property type="match status" value="1"/>
</dbReference>
<dbReference type="Proteomes" id="UP001174997">
    <property type="component" value="Unassembled WGS sequence"/>
</dbReference>
<feature type="compositionally biased region" description="Basic and acidic residues" evidence="1">
    <location>
        <begin position="1"/>
        <end position="10"/>
    </location>
</feature>
<keyword evidence="3" id="KW-1185">Reference proteome</keyword>
<dbReference type="AlphaFoldDB" id="A0AA39ZN73"/>
<feature type="region of interest" description="Disordered" evidence="1">
    <location>
        <begin position="1"/>
        <end position="31"/>
    </location>
</feature>
<accession>A0AA39ZN73</accession>
<reference evidence="2" key="1">
    <citation type="submission" date="2023-06" db="EMBL/GenBank/DDBJ databases">
        <title>Genome-scale phylogeny and comparative genomics of the fungal order Sordariales.</title>
        <authorList>
            <consortium name="Lawrence Berkeley National Laboratory"/>
            <person name="Hensen N."/>
            <person name="Bonometti L."/>
            <person name="Westerberg I."/>
            <person name="Brannstrom I.O."/>
            <person name="Guillou S."/>
            <person name="Cros-Aarteil S."/>
            <person name="Calhoun S."/>
            <person name="Haridas S."/>
            <person name="Kuo A."/>
            <person name="Mondo S."/>
            <person name="Pangilinan J."/>
            <person name="Riley R."/>
            <person name="Labutti K."/>
            <person name="Andreopoulos B."/>
            <person name="Lipzen A."/>
            <person name="Chen C."/>
            <person name="Yanf M."/>
            <person name="Daum C."/>
            <person name="Ng V."/>
            <person name="Clum A."/>
            <person name="Steindorff A."/>
            <person name="Ohm R."/>
            <person name="Martin F."/>
            <person name="Silar P."/>
            <person name="Natvig D."/>
            <person name="Lalanne C."/>
            <person name="Gautier V."/>
            <person name="Ament-Velasquez S.L."/>
            <person name="Kruys A."/>
            <person name="Hutchinson M.I."/>
            <person name="Powell A.J."/>
            <person name="Barry K."/>
            <person name="Miller A.N."/>
            <person name="Grigoriev I.V."/>
            <person name="Debuchy R."/>
            <person name="Gladieux P."/>
            <person name="Thoren M.H."/>
            <person name="Johannesson H."/>
        </authorList>
    </citation>
    <scope>NUCLEOTIDE SEQUENCE</scope>
    <source>
        <strain evidence="2">CBS 307.81</strain>
    </source>
</reference>
<comment type="caution">
    <text evidence="2">The sequence shown here is derived from an EMBL/GenBank/DDBJ whole genome shotgun (WGS) entry which is preliminary data.</text>
</comment>
<gene>
    <name evidence="2" type="ORF">QBC41DRAFT_385308</name>
</gene>
<sequence>MSPPEKETTTDSKSNQPPPPTFPTPLPQSPRSDILTWRLPKPFHQLTLTGRSRAAWHTSFVIPELNLLLDAGLVVGPHRPKHVFLTHGHSDHCLLTPAFLRADPPHHPPLLFCPPQMSQPLDQFLQGSQLLNKGFTGFGPAATECPLPRLGKYTLTPLPPGSSTPLPYLKNQKWKATAVRCDHTVPSIGYVFSATTSKLLPKYQSLTGPEIRSLRASGADVTAEVEQPVFAFMGDTTTSVYSQGGEMDAFLSRGLRVVITECSFLKESPSHREQADKTKHTMWSDLEKVIRKWPEVTWVVMHFSLRYDEADVVKFFAEMEDRPPNLVVWADGGVGMEEAKR</sequence>